<reference evidence="2" key="1">
    <citation type="submission" date="2022-01" db="EMBL/GenBank/DDBJ databases">
        <authorList>
            <person name="King R."/>
        </authorList>
    </citation>
    <scope>NUCLEOTIDE SEQUENCE</scope>
</reference>
<dbReference type="AlphaFoldDB" id="A0A9N9TTF2"/>
<evidence type="ECO:0000313" key="3">
    <source>
        <dbReference type="Proteomes" id="UP001153712"/>
    </source>
</evidence>
<accession>A0A9N9TTF2</accession>
<dbReference type="Proteomes" id="UP001153712">
    <property type="component" value="Chromosome 4"/>
</dbReference>
<gene>
    <name evidence="2" type="ORF">PHYEVI_LOCUS7817</name>
</gene>
<sequence length="273" mass="29575">MSCNIVDTIGDCEKLEKNCKSEESFANVIASELVTEIIENAMDAVDELEAKSSKTVGDILDNLSNKFQELAIGEERPGDGAPAFGVGDHLDGDKRQVGAAPVYGHPPVEKKSRLTDLVKNSKHLWAKLVFNEHKDDARDCKSEKILRVVDLDCNEPPFKAGGPEEPAPLPHAASTVALSSTGGENDSLDEVALSATKERAEDAKKTMTFPLAGSSGKSLMECYRTLKVTADFKKKKWNFGSKLVNYIRKQHAKKQGKGASDGVEITPKAEESS</sequence>
<dbReference type="OrthoDB" id="6730012at2759"/>
<organism evidence="2 3">
    <name type="scientific">Phyllotreta striolata</name>
    <name type="common">Striped flea beetle</name>
    <name type="synonym">Crioceris striolata</name>
    <dbReference type="NCBI Taxonomy" id="444603"/>
    <lineage>
        <taxon>Eukaryota</taxon>
        <taxon>Metazoa</taxon>
        <taxon>Ecdysozoa</taxon>
        <taxon>Arthropoda</taxon>
        <taxon>Hexapoda</taxon>
        <taxon>Insecta</taxon>
        <taxon>Pterygota</taxon>
        <taxon>Neoptera</taxon>
        <taxon>Endopterygota</taxon>
        <taxon>Coleoptera</taxon>
        <taxon>Polyphaga</taxon>
        <taxon>Cucujiformia</taxon>
        <taxon>Chrysomeloidea</taxon>
        <taxon>Chrysomelidae</taxon>
        <taxon>Galerucinae</taxon>
        <taxon>Alticini</taxon>
        <taxon>Phyllotreta</taxon>
    </lineage>
</organism>
<feature type="region of interest" description="Disordered" evidence="1">
    <location>
        <begin position="76"/>
        <end position="106"/>
    </location>
</feature>
<keyword evidence="3" id="KW-1185">Reference proteome</keyword>
<name>A0A9N9TTF2_PHYSR</name>
<dbReference type="EMBL" id="OU900097">
    <property type="protein sequence ID" value="CAG9861478.1"/>
    <property type="molecule type" value="Genomic_DNA"/>
</dbReference>
<evidence type="ECO:0000256" key="1">
    <source>
        <dbReference type="SAM" id="MobiDB-lite"/>
    </source>
</evidence>
<proteinExistence type="predicted"/>
<protein>
    <submittedName>
        <fullName evidence="2">Uncharacterized protein</fullName>
    </submittedName>
</protein>
<feature type="region of interest" description="Disordered" evidence="1">
    <location>
        <begin position="250"/>
        <end position="273"/>
    </location>
</feature>
<evidence type="ECO:0000313" key="2">
    <source>
        <dbReference type="EMBL" id="CAG9861478.1"/>
    </source>
</evidence>